<organism evidence="1 2">
    <name type="scientific">Obba rivulosa</name>
    <dbReference type="NCBI Taxonomy" id="1052685"/>
    <lineage>
        <taxon>Eukaryota</taxon>
        <taxon>Fungi</taxon>
        <taxon>Dikarya</taxon>
        <taxon>Basidiomycota</taxon>
        <taxon>Agaricomycotina</taxon>
        <taxon>Agaricomycetes</taxon>
        <taxon>Polyporales</taxon>
        <taxon>Gelatoporiaceae</taxon>
        <taxon>Obba</taxon>
    </lineage>
</organism>
<sequence length="172" mass="19324">MTQESVRGRYTGSTVRRTSTTYHDYCTTRVNRLHVRRTAEQYLPVEYKTSGNCTRHSCCRHLCCHFNHSYNNHRFSAAHQQYASRSNSAHCLLRVLCNSPAHLDSRSGPDHWFPAPLPAGPFIGLDCCSSNGCGSSISPIVCDGISFCCQKFEKMPHYRNVGLGRIDADHGL</sequence>
<gene>
    <name evidence="1" type="ORF">OBBRIDRAFT_795905</name>
</gene>
<name>A0A8E2ANH6_9APHY</name>
<keyword evidence="2" id="KW-1185">Reference proteome</keyword>
<proteinExistence type="predicted"/>
<evidence type="ECO:0000313" key="1">
    <source>
        <dbReference type="EMBL" id="OCH87741.1"/>
    </source>
</evidence>
<accession>A0A8E2ANH6</accession>
<dbReference type="Proteomes" id="UP000250043">
    <property type="component" value="Unassembled WGS sequence"/>
</dbReference>
<reference evidence="1 2" key="1">
    <citation type="submission" date="2016-07" db="EMBL/GenBank/DDBJ databases">
        <title>Draft genome of the white-rot fungus Obba rivulosa 3A-2.</title>
        <authorList>
            <consortium name="DOE Joint Genome Institute"/>
            <person name="Miettinen O."/>
            <person name="Riley R."/>
            <person name="Acob R."/>
            <person name="Barry K."/>
            <person name="Cullen D."/>
            <person name="De Vries R."/>
            <person name="Hainaut M."/>
            <person name="Hatakka A."/>
            <person name="Henrissat B."/>
            <person name="Hilden K."/>
            <person name="Kuo R."/>
            <person name="Labutti K."/>
            <person name="Lipzen A."/>
            <person name="Makela M.R."/>
            <person name="Sandor L."/>
            <person name="Spatafora J.W."/>
            <person name="Grigoriev I.V."/>
            <person name="Hibbett D.S."/>
        </authorList>
    </citation>
    <scope>NUCLEOTIDE SEQUENCE [LARGE SCALE GENOMIC DNA]</scope>
    <source>
        <strain evidence="1 2">3A-2</strain>
    </source>
</reference>
<evidence type="ECO:0000313" key="2">
    <source>
        <dbReference type="Proteomes" id="UP000250043"/>
    </source>
</evidence>
<protein>
    <submittedName>
        <fullName evidence="1">Uncharacterized protein</fullName>
    </submittedName>
</protein>
<dbReference type="EMBL" id="KV722474">
    <property type="protein sequence ID" value="OCH87741.1"/>
    <property type="molecule type" value="Genomic_DNA"/>
</dbReference>
<dbReference type="AlphaFoldDB" id="A0A8E2ANH6"/>